<gene>
    <name evidence="1" type="ORF">R1flu_003486</name>
</gene>
<keyword evidence="2" id="KW-1185">Reference proteome</keyword>
<dbReference type="PANTHER" id="PTHR33905">
    <property type="entry name" value="CST COMPLEX SUBUNIT TEN1"/>
    <property type="match status" value="1"/>
</dbReference>
<dbReference type="EMBL" id="JBHFFA010000006">
    <property type="protein sequence ID" value="KAL2623281.1"/>
    <property type="molecule type" value="Genomic_DNA"/>
</dbReference>
<organism evidence="1 2">
    <name type="scientific">Riccia fluitans</name>
    <dbReference type="NCBI Taxonomy" id="41844"/>
    <lineage>
        <taxon>Eukaryota</taxon>
        <taxon>Viridiplantae</taxon>
        <taxon>Streptophyta</taxon>
        <taxon>Embryophyta</taxon>
        <taxon>Marchantiophyta</taxon>
        <taxon>Marchantiopsida</taxon>
        <taxon>Marchantiidae</taxon>
        <taxon>Marchantiales</taxon>
        <taxon>Ricciaceae</taxon>
        <taxon>Riccia</taxon>
    </lineage>
</organism>
<evidence type="ECO:0000313" key="1">
    <source>
        <dbReference type="EMBL" id="KAL2623281.1"/>
    </source>
</evidence>
<protein>
    <recommendedName>
        <fullName evidence="3">CST complex subunit TEN1</fullName>
    </recommendedName>
</protein>
<dbReference type="PANTHER" id="PTHR33905:SF1">
    <property type="entry name" value="CST COMPLEX SUBUNIT TEN1"/>
    <property type="match status" value="1"/>
</dbReference>
<dbReference type="AlphaFoldDB" id="A0ABD1Y9I2"/>
<dbReference type="InterPro" id="IPR012340">
    <property type="entry name" value="NA-bd_OB-fold"/>
</dbReference>
<evidence type="ECO:0008006" key="3">
    <source>
        <dbReference type="Google" id="ProtNLM"/>
    </source>
</evidence>
<dbReference type="Pfam" id="PF15490">
    <property type="entry name" value="Ten1_2"/>
    <property type="match status" value="1"/>
</dbReference>
<dbReference type="InterPro" id="IPR029146">
    <property type="entry name" value="Ten1_animal_plant"/>
</dbReference>
<dbReference type="Proteomes" id="UP001605036">
    <property type="component" value="Unassembled WGS sequence"/>
</dbReference>
<comment type="caution">
    <text evidence="1">The sequence shown here is derived from an EMBL/GenBank/DDBJ whole genome shotgun (WGS) entry which is preliminary data.</text>
</comment>
<sequence length="119" mass="13388">MAELNPGVIVQLPELTAGSQFYKPHQSVRVTGVLESLTIETGIAIISHGGARLRVDIQHLRDVSLRKGSLFQFIGELIQDPSCTCLQLMLQARVARNVDGLNMDLYEKTLQLRRQFERK</sequence>
<accession>A0ABD1Y9I2</accession>
<dbReference type="Gene3D" id="2.40.50.140">
    <property type="entry name" value="Nucleic acid-binding proteins"/>
    <property type="match status" value="1"/>
</dbReference>
<proteinExistence type="predicted"/>
<reference evidence="1 2" key="1">
    <citation type="submission" date="2024-09" db="EMBL/GenBank/DDBJ databases">
        <title>Chromosome-scale assembly of Riccia fluitans.</title>
        <authorList>
            <person name="Paukszto L."/>
            <person name="Sawicki J."/>
            <person name="Karawczyk K."/>
            <person name="Piernik-Szablinska J."/>
            <person name="Szczecinska M."/>
            <person name="Mazdziarz M."/>
        </authorList>
    </citation>
    <scope>NUCLEOTIDE SEQUENCE [LARGE SCALE GENOMIC DNA]</scope>
    <source>
        <strain evidence="1">Rf_01</strain>
        <tissue evidence="1">Aerial parts of the thallus</tissue>
    </source>
</reference>
<evidence type="ECO:0000313" key="2">
    <source>
        <dbReference type="Proteomes" id="UP001605036"/>
    </source>
</evidence>
<name>A0ABD1Y9I2_9MARC</name>